<name>A0ACC0CFQ9_CATRO</name>
<proteinExistence type="predicted"/>
<reference evidence="2" key="1">
    <citation type="journal article" date="2023" name="Nat. Plants">
        <title>Single-cell RNA sequencing provides a high-resolution roadmap for understanding the multicellular compartmentation of specialized metabolism.</title>
        <authorList>
            <person name="Sun S."/>
            <person name="Shen X."/>
            <person name="Li Y."/>
            <person name="Li Y."/>
            <person name="Wang S."/>
            <person name="Li R."/>
            <person name="Zhang H."/>
            <person name="Shen G."/>
            <person name="Guo B."/>
            <person name="Wei J."/>
            <person name="Xu J."/>
            <person name="St-Pierre B."/>
            <person name="Chen S."/>
            <person name="Sun C."/>
        </authorList>
    </citation>
    <scope>NUCLEOTIDE SEQUENCE [LARGE SCALE GENOMIC DNA]</scope>
</reference>
<keyword evidence="2" id="KW-1185">Reference proteome</keyword>
<comment type="caution">
    <text evidence="1">The sequence shown here is derived from an EMBL/GenBank/DDBJ whole genome shotgun (WGS) entry which is preliminary data.</text>
</comment>
<gene>
    <name evidence="1" type="ORF">M9H77_04968</name>
</gene>
<dbReference type="EMBL" id="CM044701">
    <property type="protein sequence ID" value="KAI5683740.1"/>
    <property type="molecule type" value="Genomic_DNA"/>
</dbReference>
<dbReference type="Proteomes" id="UP001060085">
    <property type="component" value="Linkage Group LG01"/>
</dbReference>
<sequence>MKLSLFKIGWKAEGYVRPDIITYNSLIYSYCRERRMREALRLFKEIKGANPDQVTYTTLIDGCCRANDLAEALRLHDAMEAKGLYPGILTYNSILRKLCEEGRLKDANKLLNEMSGKKIEPDHITIYLLDLGNDKAVIELSDELSERGLCVDISIYRALIRSLCKREKIDCAERIFITMNSKGISGDSLVYTSLAYAYLKLGNMSAASVLLDEMYKKMLMVTVKLYKSFSVSFASDSSLLDIFSRNLLEKGPMSKTTYTHIQELEE</sequence>
<organism evidence="1 2">
    <name type="scientific">Catharanthus roseus</name>
    <name type="common">Madagascar periwinkle</name>
    <name type="synonym">Vinca rosea</name>
    <dbReference type="NCBI Taxonomy" id="4058"/>
    <lineage>
        <taxon>Eukaryota</taxon>
        <taxon>Viridiplantae</taxon>
        <taxon>Streptophyta</taxon>
        <taxon>Embryophyta</taxon>
        <taxon>Tracheophyta</taxon>
        <taxon>Spermatophyta</taxon>
        <taxon>Magnoliopsida</taxon>
        <taxon>eudicotyledons</taxon>
        <taxon>Gunneridae</taxon>
        <taxon>Pentapetalae</taxon>
        <taxon>asterids</taxon>
        <taxon>lamiids</taxon>
        <taxon>Gentianales</taxon>
        <taxon>Apocynaceae</taxon>
        <taxon>Rauvolfioideae</taxon>
        <taxon>Vinceae</taxon>
        <taxon>Catharanthinae</taxon>
        <taxon>Catharanthus</taxon>
    </lineage>
</organism>
<evidence type="ECO:0000313" key="2">
    <source>
        <dbReference type="Proteomes" id="UP001060085"/>
    </source>
</evidence>
<accession>A0ACC0CFQ9</accession>
<evidence type="ECO:0000313" key="1">
    <source>
        <dbReference type="EMBL" id="KAI5683740.1"/>
    </source>
</evidence>
<protein>
    <submittedName>
        <fullName evidence="1">Uncharacterized protein</fullName>
    </submittedName>
</protein>